<keyword evidence="2" id="KW-1185">Reference proteome</keyword>
<protein>
    <submittedName>
        <fullName evidence="1">Uncharacterized protein</fullName>
    </submittedName>
</protein>
<gene>
    <name evidence="1" type="ORF">XA26_36630</name>
</gene>
<dbReference type="KEGG" id="mft:XA26_36630"/>
<accession>A0A0N9YD25</accession>
<reference evidence="1 2" key="1">
    <citation type="journal article" date="2015" name="MBio">
        <title>Enzymatic Degradation of Phenazines Can Generate Energy and Protect Sensitive Organisms from Toxicity.</title>
        <authorList>
            <person name="Costa K.C."/>
            <person name="Bergkessel M."/>
            <person name="Saunders S."/>
            <person name="Korlach J."/>
            <person name="Newman D.K."/>
        </authorList>
    </citation>
    <scope>NUCLEOTIDE SEQUENCE [LARGE SCALE GENOMIC DNA]</scope>
    <source>
        <strain evidence="1 2">CT6</strain>
    </source>
</reference>
<proteinExistence type="predicted"/>
<evidence type="ECO:0000313" key="1">
    <source>
        <dbReference type="EMBL" id="ALI27484.1"/>
    </source>
</evidence>
<dbReference type="AlphaFoldDB" id="A0A0N9YD25"/>
<dbReference type="EMBL" id="CP011269">
    <property type="protein sequence ID" value="ALI27484.1"/>
    <property type="molecule type" value="Genomic_DNA"/>
</dbReference>
<name>A0A0N9YD25_MYCFO</name>
<organism evidence="1 2">
    <name type="scientific">Mycolicibacterium fortuitum</name>
    <name type="common">Mycobacterium fortuitum</name>
    <dbReference type="NCBI Taxonomy" id="1766"/>
    <lineage>
        <taxon>Bacteria</taxon>
        <taxon>Bacillati</taxon>
        <taxon>Actinomycetota</taxon>
        <taxon>Actinomycetes</taxon>
        <taxon>Mycobacteriales</taxon>
        <taxon>Mycobacteriaceae</taxon>
        <taxon>Mycolicibacterium</taxon>
    </lineage>
</organism>
<sequence>MGVVQRGKGGIGHHSHDSLRAIGRVSVHLDASLCDVGGRE</sequence>
<evidence type="ECO:0000313" key="2">
    <source>
        <dbReference type="Proteomes" id="UP000057134"/>
    </source>
</evidence>
<dbReference type="Proteomes" id="UP000057134">
    <property type="component" value="Chromosome"/>
</dbReference>